<dbReference type="Pfam" id="PF00161">
    <property type="entry name" value="RIP"/>
    <property type="match status" value="1"/>
</dbReference>
<dbReference type="GO" id="GO:0017148">
    <property type="term" value="P:negative regulation of translation"/>
    <property type="evidence" value="ECO:0007669"/>
    <property type="project" value="InterPro"/>
</dbReference>
<organism evidence="3">
    <name type="scientific">Oryza glumipatula</name>
    <dbReference type="NCBI Taxonomy" id="40148"/>
    <lineage>
        <taxon>Eukaryota</taxon>
        <taxon>Viridiplantae</taxon>
        <taxon>Streptophyta</taxon>
        <taxon>Embryophyta</taxon>
        <taxon>Tracheophyta</taxon>
        <taxon>Spermatophyta</taxon>
        <taxon>Magnoliopsida</taxon>
        <taxon>Liliopsida</taxon>
        <taxon>Poales</taxon>
        <taxon>Poaceae</taxon>
        <taxon>BOP clade</taxon>
        <taxon>Oryzoideae</taxon>
        <taxon>Oryzeae</taxon>
        <taxon>Oryzinae</taxon>
        <taxon>Oryza</taxon>
    </lineage>
</organism>
<dbReference type="InterPro" id="IPR036041">
    <property type="entry name" value="Ribosome-inact_prot_sf"/>
</dbReference>
<dbReference type="Gramene" id="OGLUM11G05810.1">
    <property type="protein sequence ID" value="OGLUM11G05810.1"/>
    <property type="gene ID" value="OGLUM11G05810"/>
</dbReference>
<dbReference type="HOGENOM" id="CLU_1350757_0_0_1"/>
<dbReference type="InterPro" id="IPR001574">
    <property type="entry name" value="Ribosome_inactivat_prot"/>
</dbReference>
<evidence type="ECO:0000313" key="4">
    <source>
        <dbReference type="Proteomes" id="UP000026961"/>
    </source>
</evidence>
<keyword evidence="4" id="KW-1185">Reference proteome</keyword>
<evidence type="ECO:0000313" key="3">
    <source>
        <dbReference type="EnsemblPlants" id="OGLUM11G05810.1"/>
    </source>
</evidence>
<dbReference type="Gene3D" id="4.10.470.10">
    <property type="entry name" value="Ricin (A Subunit), domain 2"/>
    <property type="match status" value="1"/>
</dbReference>
<evidence type="ECO:0000256" key="1">
    <source>
        <dbReference type="ARBA" id="ARBA00030788"/>
    </source>
</evidence>
<evidence type="ECO:0000256" key="2">
    <source>
        <dbReference type="SAM" id="MobiDB-lite"/>
    </source>
</evidence>
<dbReference type="EnsemblPlants" id="OGLUM11G05810.1">
    <property type="protein sequence ID" value="OGLUM11G05810.1"/>
    <property type="gene ID" value="OGLUM11G05810"/>
</dbReference>
<feature type="region of interest" description="Disordered" evidence="2">
    <location>
        <begin position="1"/>
        <end position="21"/>
    </location>
</feature>
<sequence>MQTAAAATGGRGWSGRGDALAEGEGPKLAALARRRQWRPPVASFFFAVRTPADLANDVARQRARDIVAALHLMVHEATRFQTVSRLVAGFMHPKAASKSGSITAAMKTTVAAGGRGWSGRGDARAGGEGPELAALARRRQWRPPVTSFFFATSDLPLNELHLDARQRLVVVEIRQPLGLVRCWRGGADELKLSPAHGEAKRRG</sequence>
<dbReference type="InterPro" id="IPR016139">
    <property type="entry name" value="Ribosome_inactivat_prot_sub2"/>
</dbReference>
<dbReference type="Proteomes" id="UP000026961">
    <property type="component" value="Chromosome 11"/>
</dbReference>
<name>A0A0E0BGF7_9ORYZ</name>
<accession>A0A0E0BGF7</accession>
<dbReference type="GO" id="GO:0030598">
    <property type="term" value="F:rRNA N-glycosylase activity"/>
    <property type="evidence" value="ECO:0007669"/>
    <property type="project" value="InterPro"/>
</dbReference>
<dbReference type="SUPFAM" id="SSF56371">
    <property type="entry name" value="Ribosome inactivating proteins (RIP)"/>
    <property type="match status" value="1"/>
</dbReference>
<dbReference type="STRING" id="40148.A0A0E0BGF7"/>
<protein>
    <recommendedName>
        <fullName evidence="1">rRNA N-glycosidase</fullName>
    </recommendedName>
</protein>
<reference evidence="3" key="2">
    <citation type="submission" date="2018-05" db="EMBL/GenBank/DDBJ databases">
        <title>OgluRS3 (Oryza glumaepatula Reference Sequence Version 3).</title>
        <authorList>
            <person name="Zhang J."/>
            <person name="Kudrna D."/>
            <person name="Lee S."/>
            <person name="Talag J."/>
            <person name="Welchert J."/>
            <person name="Wing R.A."/>
        </authorList>
    </citation>
    <scope>NUCLEOTIDE SEQUENCE [LARGE SCALE GENOMIC DNA]</scope>
</reference>
<dbReference type="AlphaFoldDB" id="A0A0E0BGF7"/>
<reference evidence="3" key="1">
    <citation type="submission" date="2015-04" db="UniProtKB">
        <authorList>
            <consortium name="EnsemblPlants"/>
        </authorList>
    </citation>
    <scope>IDENTIFICATION</scope>
</reference>
<proteinExistence type="predicted"/>